<sequence length="51" mass="5971">MVWDSAMYGVAIVSSIKQKYLLQFMYTCSLFWKISYVGRHSVHPYTVYGSK</sequence>
<dbReference type="AlphaFoldDB" id="A0A2P2QNT4"/>
<dbReference type="EMBL" id="GGEC01088144">
    <property type="protein sequence ID" value="MBX68628.1"/>
    <property type="molecule type" value="Transcribed_RNA"/>
</dbReference>
<reference evidence="1" key="1">
    <citation type="submission" date="2018-02" db="EMBL/GenBank/DDBJ databases">
        <title>Rhizophora mucronata_Transcriptome.</title>
        <authorList>
            <person name="Meera S.P."/>
            <person name="Sreeshan A."/>
            <person name="Augustine A."/>
        </authorList>
    </citation>
    <scope>NUCLEOTIDE SEQUENCE</scope>
    <source>
        <tissue evidence="1">Leaf</tissue>
    </source>
</reference>
<protein>
    <submittedName>
        <fullName evidence="1">Uncharacterized protein</fullName>
    </submittedName>
</protein>
<organism evidence="1">
    <name type="scientific">Rhizophora mucronata</name>
    <name type="common">Asiatic mangrove</name>
    <dbReference type="NCBI Taxonomy" id="61149"/>
    <lineage>
        <taxon>Eukaryota</taxon>
        <taxon>Viridiplantae</taxon>
        <taxon>Streptophyta</taxon>
        <taxon>Embryophyta</taxon>
        <taxon>Tracheophyta</taxon>
        <taxon>Spermatophyta</taxon>
        <taxon>Magnoliopsida</taxon>
        <taxon>eudicotyledons</taxon>
        <taxon>Gunneridae</taxon>
        <taxon>Pentapetalae</taxon>
        <taxon>rosids</taxon>
        <taxon>fabids</taxon>
        <taxon>Malpighiales</taxon>
        <taxon>Rhizophoraceae</taxon>
        <taxon>Rhizophora</taxon>
    </lineage>
</organism>
<accession>A0A2P2QNT4</accession>
<name>A0A2P2QNT4_RHIMU</name>
<evidence type="ECO:0000313" key="1">
    <source>
        <dbReference type="EMBL" id="MBX68628.1"/>
    </source>
</evidence>
<proteinExistence type="predicted"/>